<keyword evidence="1" id="KW-0472">Membrane</keyword>
<name>A0ABT8KFV9_9MICO</name>
<reference evidence="3" key="1">
    <citation type="submission" date="2023-06" db="EMBL/GenBank/DDBJ databases">
        <title>MT1 and MT2 Draft Genomes of Novel Species.</title>
        <authorList>
            <person name="Venkateswaran K."/>
        </authorList>
    </citation>
    <scope>NUCLEOTIDE SEQUENCE</scope>
    <source>
        <strain evidence="3">F6_8S_P_1B</strain>
    </source>
</reference>
<feature type="signal peptide" evidence="2">
    <location>
        <begin position="1"/>
        <end position="32"/>
    </location>
</feature>
<feature type="chain" id="PRO_5046705763" description="DUF916 domain-containing protein" evidence="2">
    <location>
        <begin position="33"/>
        <end position="343"/>
    </location>
</feature>
<organism evidence="3 4">
    <name type="scientific">Leifsonia williamsii</name>
    <dbReference type="NCBI Taxonomy" id="3035919"/>
    <lineage>
        <taxon>Bacteria</taxon>
        <taxon>Bacillati</taxon>
        <taxon>Actinomycetota</taxon>
        <taxon>Actinomycetes</taxon>
        <taxon>Micrococcales</taxon>
        <taxon>Microbacteriaceae</taxon>
        <taxon>Leifsonia</taxon>
    </lineage>
</organism>
<evidence type="ECO:0000256" key="1">
    <source>
        <dbReference type="SAM" id="Phobius"/>
    </source>
</evidence>
<evidence type="ECO:0000313" key="4">
    <source>
        <dbReference type="Proteomes" id="UP001174208"/>
    </source>
</evidence>
<dbReference type="EMBL" id="JAROCF010000001">
    <property type="protein sequence ID" value="MDN4616344.1"/>
    <property type="molecule type" value="Genomic_DNA"/>
</dbReference>
<keyword evidence="1" id="KW-1133">Transmembrane helix</keyword>
<protein>
    <recommendedName>
        <fullName evidence="5">DUF916 domain-containing protein</fullName>
    </recommendedName>
</protein>
<keyword evidence="1" id="KW-0812">Transmembrane</keyword>
<keyword evidence="2" id="KW-0732">Signal</keyword>
<evidence type="ECO:0000256" key="2">
    <source>
        <dbReference type="SAM" id="SignalP"/>
    </source>
</evidence>
<gene>
    <name evidence="3" type="ORF">P5G50_17990</name>
</gene>
<accession>A0ABT8KFV9</accession>
<proteinExistence type="predicted"/>
<keyword evidence="4" id="KW-1185">Reference proteome</keyword>
<sequence length="343" mass="35578">MLNPVRGRLALILVAAAAAIVVAPLSALPASATTAPGPVQLSMKPLGQARPYFELTLKPGERAHLQVELGNHGPEAIEARTFAADAYSIVNGGFGVRDGGSTPTGATTWLTYTTEVLPLPAGQATIRDLTVIVPEDAAPGEYITALAIENAVPVTGAGDVALDQLVRRAIAVSIRVPGPSDPAFTLGAASHTTVAARSVVSVRISNTGNVDLKPRGQLIIRDSTGERISHAPVTMDSLYAHDTTTVEATLAGPLQPGRYTAGITLKDDATGVARTADLPFVVAPKPVRDSVGLQQGELPQLLLQPGSTADATVPWLITGILVLALAVCAFLLVKAHRRGRPHE</sequence>
<feature type="transmembrane region" description="Helical" evidence="1">
    <location>
        <begin position="313"/>
        <end position="333"/>
    </location>
</feature>
<dbReference type="RefSeq" id="WP_301209525.1">
    <property type="nucleotide sequence ID" value="NZ_JAROCF010000001.1"/>
</dbReference>
<dbReference type="Proteomes" id="UP001174208">
    <property type="component" value="Unassembled WGS sequence"/>
</dbReference>
<evidence type="ECO:0000313" key="3">
    <source>
        <dbReference type="EMBL" id="MDN4616344.1"/>
    </source>
</evidence>
<comment type="caution">
    <text evidence="3">The sequence shown here is derived from an EMBL/GenBank/DDBJ whole genome shotgun (WGS) entry which is preliminary data.</text>
</comment>
<evidence type="ECO:0008006" key="5">
    <source>
        <dbReference type="Google" id="ProtNLM"/>
    </source>
</evidence>